<gene>
    <name evidence="1" type="ORF">BCO_0050700</name>
</gene>
<sequence length="68" mass="7901">MKKGGFKKWFILNIGGSYNIVKADDLKNYSLSLNLLLLPINNNFDNKIKLNSKIKSLLFYPNIKKNRK</sequence>
<dbReference type="EMBL" id="CP005745">
    <property type="protein sequence ID" value="AHH10836.1"/>
    <property type="molecule type" value="Genomic_DNA"/>
</dbReference>
<proteinExistence type="predicted"/>
<dbReference type="HOGENOM" id="CLU_2785643_0_0_12"/>
<keyword evidence="2" id="KW-1185">Reference proteome</keyword>
<evidence type="ECO:0000313" key="1">
    <source>
        <dbReference type="EMBL" id="AHH10836.1"/>
    </source>
</evidence>
<dbReference type="PATRIC" id="fig|1313292.3.peg.698"/>
<protein>
    <submittedName>
        <fullName evidence="1">Uncharacterized protein</fullName>
    </submittedName>
</protein>
<accession>W5T0K3</accession>
<evidence type="ECO:0000313" key="2">
    <source>
        <dbReference type="Proteomes" id="UP000019330"/>
    </source>
</evidence>
<dbReference type="AlphaFoldDB" id="W5T0K3"/>
<organism evidence="1 2">
    <name type="scientific">Borrelia coriaceae ATCC 43381</name>
    <dbReference type="NCBI Taxonomy" id="1408429"/>
    <lineage>
        <taxon>Bacteria</taxon>
        <taxon>Pseudomonadati</taxon>
        <taxon>Spirochaetota</taxon>
        <taxon>Spirochaetia</taxon>
        <taxon>Spirochaetales</taxon>
        <taxon>Borreliaceae</taxon>
        <taxon>Borrelia</taxon>
    </lineage>
</organism>
<dbReference type="STRING" id="1313292.BCO_0050700"/>
<name>W5T0K3_9SPIR</name>
<dbReference type="Proteomes" id="UP000019330">
    <property type="component" value="Chromosome"/>
</dbReference>
<reference evidence="1" key="1">
    <citation type="submission" date="2013-04" db="EMBL/GenBank/DDBJ databases">
        <title>Comparative Genomics of Relapsing Fever Spirochetes.</title>
        <authorList>
            <person name="Schwan T.G."/>
            <person name="Raffel S.J."/>
            <person name="Porcella S.F."/>
            <person name="Martens C.A."/>
            <person name="Bruno D.P."/>
            <person name="Ricklefs S.M."/>
            <person name="Barbian K.B."/>
        </authorList>
    </citation>
    <scope>NUCLEOTIDE SEQUENCE [LARGE SCALE GENOMIC DNA]</scope>
    <source>
        <strain evidence="1">Co53</strain>
    </source>
</reference>